<proteinExistence type="inferred from homology"/>
<accession>A0A0B4XT93</accession>
<gene>
    <name evidence="6" type="primary">nusB</name>
    <name evidence="8" type="ORF">S7S_15550</name>
</gene>
<dbReference type="GO" id="GO:0003723">
    <property type="term" value="F:RNA binding"/>
    <property type="evidence" value="ECO:0007669"/>
    <property type="project" value="UniProtKB-UniRule"/>
</dbReference>
<feature type="domain" description="NusB/RsmB/TIM44" evidence="7">
    <location>
        <begin position="11"/>
        <end position="136"/>
    </location>
</feature>
<dbReference type="InterPro" id="IPR035926">
    <property type="entry name" value="NusB-like_sf"/>
</dbReference>
<dbReference type="CDD" id="cd00619">
    <property type="entry name" value="Terminator_NusB"/>
    <property type="match status" value="1"/>
</dbReference>
<dbReference type="Proteomes" id="UP000006764">
    <property type="component" value="Chromosome"/>
</dbReference>
<evidence type="ECO:0000256" key="5">
    <source>
        <dbReference type="ARBA" id="ARBA00023163"/>
    </source>
</evidence>
<evidence type="ECO:0000256" key="3">
    <source>
        <dbReference type="ARBA" id="ARBA00022884"/>
    </source>
</evidence>
<dbReference type="Gene3D" id="1.10.940.10">
    <property type="entry name" value="NusB-like"/>
    <property type="match status" value="1"/>
</dbReference>
<keyword evidence="4 6" id="KW-0805">Transcription regulation</keyword>
<evidence type="ECO:0000259" key="7">
    <source>
        <dbReference type="Pfam" id="PF01029"/>
    </source>
</evidence>
<evidence type="ECO:0000313" key="8">
    <source>
        <dbReference type="EMBL" id="AJD49522.1"/>
    </source>
</evidence>
<keyword evidence="5 6" id="KW-0804">Transcription</keyword>
<dbReference type="EMBL" id="CP004387">
    <property type="protein sequence ID" value="AJD49522.1"/>
    <property type="molecule type" value="Genomic_DNA"/>
</dbReference>
<name>A0A0B4XT93_9GAMM</name>
<dbReference type="HAMAP" id="MF_00073">
    <property type="entry name" value="NusB"/>
    <property type="match status" value="1"/>
</dbReference>
<dbReference type="GO" id="GO:0005829">
    <property type="term" value="C:cytosol"/>
    <property type="evidence" value="ECO:0007669"/>
    <property type="project" value="TreeGrafter"/>
</dbReference>
<dbReference type="OrthoDB" id="9789556at2"/>
<evidence type="ECO:0000256" key="4">
    <source>
        <dbReference type="ARBA" id="ARBA00023015"/>
    </source>
</evidence>
<comment type="function">
    <text evidence="6">Involved in transcription antitermination. Required for transcription of ribosomal RNA (rRNA) genes. Binds specifically to the boxA antiterminator sequence of the ribosomal RNA (rrn) operons.</text>
</comment>
<dbReference type="KEGG" id="apac:S7S_15550"/>
<keyword evidence="2 6" id="KW-0889">Transcription antitermination</keyword>
<dbReference type="GO" id="GO:0031564">
    <property type="term" value="P:transcription antitermination"/>
    <property type="evidence" value="ECO:0007669"/>
    <property type="project" value="UniProtKB-KW"/>
</dbReference>
<evidence type="ECO:0000256" key="6">
    <source>
        <dbReference type="HAMAP-Rule" id="MF_00073"/>
    </source>
</evidence>
<dbReference type="AlphaFoldDB" id="A0A0B4XT93"/>
<evidence type="ECO:0000313" key="9">
    <source>
        <dbReference type="Proteomes" id="UP000006764"/>
    </source>
</evidence>
<evidence type="ECO:0000256" key="1">
    <source>
        <dbReference type="ARBA" id="ARBA00005952"/>
    </source>
</evidence>
<comment type="similarity">
    <text evidence="1 6">Belongs to the NusB family.</text>
</comment>
<dbReference type="PANTHER" id="PTHR11078">
    <property type="entry name" value="N UTILIZATION SUBSTANCE PROTEIN B-RELATED"/>
    <property type="match status" value="1"/>
</dbReference>
<keyword evidence="3 6" id="KW-0694">RNA-binding</keyword>
<evidence type="ECO:0000256" key="2">
    <source>
        <dbReference type="ARBA" id="ARBA00022814"/>
    </source>
</evidence>
<dbReference type="FunFam" id="1.10.940.10:FF:000001">
    <property type="entry name" value="Transcription antitermination factor NusB"/>
    <property type="match status" value="1"/>
</dbReference>
<dbReference type="SUPFAM" id="SSF48013">
    <property type="entry name" value="NusB-like"/>
    <property type="match status" value="1"/>
</dbReference>
<dbReference type="NCBIfam" id="TIGR01951">
    <property type="entry name" value="nusB"/>
    <property type="match status" value="1"/>
</dbReference>
<sequence>MTTLTSPSARRKARRFALQALYQWQLAGQPLNEIEAHFRAENDMKKVDLDYFHALLHGVPARVDELDALFAPALDRKVQELSQIEKVILRIGTFELLDRIDVPYRVVINEGIELAKLFGADDSFKYVNGVLDKVARKCRQVEIAAR</sequence>
<dbReference type="HOGENOM" id="CLU_087843_4_1_6"/>
<dbReference type="GO" id="GO:0006353">
    <property type="term" value="P:DNA-templated transcription termination"/>
    <property type="evidence" value="ECO:0007669"/>
    <property type="project" value="UniProtKB-UniRule"/>
</dbReference>
<dbReference type="STRING" id="391936.S7S_15550"/>
<dbReference type="RefSeq" id="WP_008733467.1">
    <property type="nucleotide sequence ID" value="NZ_CP004387.1"/>
</dbReference>
<protein>
    <recommendedName>
        <fullName evidence="6">Transcription antitermination protein NusB</fullName>
    </recommendedName>
    <alternativeName>
        <fullName evidence="6">Antitermination factor NusB</fullName>
    </alternativeName>
</protein>
<keyword evidence="9" id="KW-1185">Reference proteome</keyword>
<reference evidence="8 9" key="1">
    <citation type="journal article" date="2012" name="J. Bacteriol.">
        <title>Genome sequence of an alkane-degrading bacterium, Alcanivorax pacificus type strain W11-5, isolated from deep sea sediment.</title>
        <authorList>
            <person name="Lai Q."/>
            <person name="Shao Z."/>
        </authorList>
    </citation>
    <scope>NUCLEOTIDE SEQUENCE [LARGE SCALE GENOMIC DNA]</scope>
    <source>
        <strain evidence="8 9">W11-5</strain>
    </source>
</reference>
<dbReference type="PANTHER" id="PTHR11078:SF3">
    <property type="entry name" value="ANTITERMINATION NUSB DOMAIN-CONTAINING PROTEIN"/>
    <property type="match status" value="1"/>
</dbReference>
<dbReference type="InterPro" id="IPR006027">
    <property type="entry name" value="NusB_RsmB_TIM44"/>
</dbReference>
<dbReference type="InterPro" id="IPR011605">
    <property type="entry name" value="NusB_fam"/>
</dbReference>
<dbReference type="Pfam" id="PF01029">
    <property type="entry name" value="NusB"/>
    <property type="match status" value="1"/>
</dbReference>
<organism evidence="8 9">
    <name type="scientific">Isoalcanivorax pacificus W11-5</name>
    <dbReference type="NCBI Taxonomy" id="391936"/>
    <lineage>
        <taxon>Bacteria</taxon>
        <taxon>Pseudomonadati</taxon>
        <taxon>Pseudomonadota</taxon>
        <taxon>Gammaproteobacteria</taxon>
        <taxon>Oceanospirillales</taxon>
        <taxon>Alcanivoracaceae</taxon>
        <taxon>Isoalcanivorax</taxon>
    </lineage>
</organism>